<reference evidence="4 5" key="1">
    <citation type="submission" date="2014-10" db="EMBL/GenBank/DDBJ databases">
        <title>Genome sequence of Novosphingobium malaysiense MUSC 273(T).</title>
        <authorList>
            <person name="Lee L.-H."/>
        </authorList>
    </citation>
    <scope>NUCLEOTIDE SEQUENCE [LARGE SCALE GENOMIC DNA]</scope>
    <source>
        <strain evidence="4 5">MUSC 273</strain>
    </source>
</reference>
<dbReference type="EC" id="5.99.1.4" evidence="1"/>
<dbReference type="Pfam" id="PF01323">
    <property type="entry name" value="DSBA"/>
    <property type="match status" value="1"/>
</dbReference>
<organism evidence="4 5">
    <name type="scientific">Novosphingobium malaysiense</name>
    <dbReference type="NCBI Taxonomy" id="1348853"/>
    <lineage>
        <taxon>Bacteria</taxon>
        <taxon>Pseudomonadati</taxon>
        <taxon>Pseudomonadota</taxon>
        <taxon>Alphaproteobacteria</taxon>
        <taxon>Sphingomonadales</taxon>
        <taxon>Sphingomonadaceae</taxon>
        <taxon>Novosphingobium</taxon>
    </lineage>
</organism>
<dbReference type="GO" id="GO:0018845">
    <property type="term" value="F:2-hydroxychromene-2-carboxylate isomerase activity"/>
    <property type="evidence" value="ECO:0007669"/>
    <property type="project" value="UniProtKB-UniRule"/>
</dbReference>
<dbReference type="GO" id="GO:0006749">
    <property type="term" value="P:glutathione metabolic process"/>
    <property type="evidence" value="ECO:0007669"/>
    <property type="project" value="TreeGrafter"/>
</dbReference>
<sequence>MPTIDFYFDFVSPYAFFAHHRLPEIARKHGCEIAYHPIDLNAAKLAAGNTAPPTAAIPSKLKYAIADFQRWGKRYGTSLAFSQEGAPNSEPANKGTFYAIDRGQAEAYVTAMWRATFGSGGLHGKEEVLRAVAAEMGWNGDDFLAFTASDEAAKRYAESNEKAQARGVFGAPIMIVGDELWWGNDRLDFLDEHLAEICP</sequence>
<dbReference type="PANTHER" id="PTHR42943">
    <property type="entry name" value="GLUTATHIONE S-TRANSFERASE KAPPA"/>
    <property type="match status" value="1"/>
</dbReference>
<dbReference type="RefSeq" id="WP_039278134.1">
    <property type="nucleotide sequence ID" value="NZ_JTDI01000001.1"/>
</dbReference>
<comment type="similarity">
    <text evidence="1">Belongs to the GST superfamily. NadH family.</text>
</comment>
<protein>
    <recommendedName>
        <fullName evidence="1">2-hydroxychromene-2-carboxylate isomerase</fullName>
        <ecNumber evidence="1">5.99.1.4</ecNumber>
    </recommendedName>
</protein>
<feature type="active site" description="Nucleophile" evidence="2">
    <location>
        <position position="12"/>
    </location>
</feature>
<dbReference type="SUPFAM" id="SSF52833">
    <property type="entry name" value="Thioredoxin-like"/>
    <property type="match status" value="1"/>
</dbReference>
<dbReference type="GO" id="GO:1901170">
    <property type="term" value="P:naphthalene catabolic process"/>
    <property type="evidence" value="ECO:0007669"/>
    <property type="project" value="InterPro"/>
</dbReference>
<evidence type="ECO:0000313" key="4">
    <source>
        <dbReference type="EMBL" id="KHK92939.1"/>
    </source>
</evidence>
<evidence type="ECO:0000256" key="2">
    <source>
        <dbReference type="PIRSR" id="PIRSR006386-1"/>
    </source>
</evidence>
<dbReference type="STRING" id="1348853.LK12_00670"/>
<dbReference type="InterPro" id="IPR044087">
    <property type="entry name" value="NahD-like"/>
</dbReference>
<dbReference type="InterPro" id="IPR036249">
    <property type="entry name" value="Thioredoxin-like_sf"/>
</dbReference>
<keyword evidence="5" id="KW-1185">Reference proteome</keyword>
<dbReference type="InterPro" id="IPR001853">
    <property type="entry name" value="DSBA-like_thioredoxin_dom"/>
</dbReference>
<name>A0A0B1ZTX7_9SPHN</name>
<comment type="caution">
    <text evidence="4">The sequence shown here is derived from an EMBL/GenBank/DDBJ whole genome shotgun (WGS) entry which is preliminary data.</text>
</comment>
<feature type="domain" description="DSBA-like thioredoxin" evidence="3">
    <location>
        <begin position="3"/>
        <end position="195"/>
    </location>
</feature>
<dbReference type="OrthoDB" id="5244108at2"/>
<accession>A0A0B1ZTX7</accession>
<evidence type="ECO:0000313" key="5">
    <source>
        <dbReference type="Proteomes" id="UP000031057"/>
    </source>
</evidence>
<proteinExistence type="inferred from homology"/>
<dbReference type="GO" id="GO:0004602">
    <property type="term" value="F:glutathione peroxidase activity"/>
    <property type="evidence" value="ECO:0007669"/>
    <property type="project" value="TreeGrafter"/>
</dbReference>
<evidence type="ECO:0000259" key="3">
    <source>
        <dbReference type="Pfam" id="PF01323"/>
    </source>
</evidence>
<dbReference type="PANTHER" id="PTHR42943:SF2">
    <property type="entry name" value="GLUTATHIONE S-TRANSFERASE KAPPA 1"/>
    <property type="match status" value="1"/>
</dbReference>
<dbReference type="GO" id="GO:0004364">
    <property type="term" value="F:glutathione transferase activity"/>
    <property type="evidence" value="ECO:0007669"/>
    <property type="project" value="TreeGrafter"/>
</dbReference>
<dbReference type="InterPro" id="IPR051924">
    <property type="entry name" value="GST_Kappa/NadH"/>
</dbReference>
<dbReference type="EMBL" id="JTDI01000001">
    <property type="protein sequence ID" value="KHK92939.1"/>
    <property type="molecule type" value="Genomic_DNA"/>
</dbReference>
<dbReference type="Proteomes" id="UP000031057">
    <property type="component" value="Unassembled WGS sequence"/>
</dbReference>
<evidence type="ECO:0000256" key="1">
    <source>
        <dbReference type="PIRNR" id="PIRNR006386"/>
    </source>
</evidence>
<keyword evidence="1" id="KW-0413">Isomerase</keyword>
<comment type="catalytic activity">
    <reaction evidence="1">
        <text>2-hydroxychromene-2-carboxylate = (3E)-4-(2-hydroxyphenyl)-2-oxobut-3-enoate</text>
        <dbReference type="Rhea" id="RHEA:27401"/>
        <dbReference type="ChEBI" id="CHEBI:59350"/>
        <dbReference type="ChEBI" id="CHEBI:59353"/>
        <dbReference type="EC" id="5.99.1.4"/>
    </reaction>
</comment>
<dbReference type="AlphaFoldDB" id="A0A0B1ZTX7"/>
<dbReference type="InterPro" id="IPR014440">
    <property type="entry name" value="HCCAis_GSTk"/>
</dbReference>
<gene>
    <name evidence="4" type="ORF">LK12_00670</name>
</gene>
<dbReference type="CDD" id="cd03022">
    <property type="entry name" value="DsbA_HCCA_Iso"/>
    <property type="match status" value="1"/>
</dbReference>
<dbReference type="PIRSF" id="PIRSF006386">
    <property type="entry name" value="HCCAis_GSTk"/>
    <property type="match status" value="1"/>
</dbReference>
<dbReference type="Gene3D" id="3.40.30.10">
    <property type="entry name" value="Glutaredoxin"/>
    <property type="match status" value="1"/>
</dbReference>